<comment type="caution">
    <text evidence="2">The sequence shown here is derived from an EMBL/GenBank/DDBJ whole genome shotgun (WGS) entry which is preliminary data.</text>
</comment>
<protein>
    <submittedName>
        <fullName evidence="2">Uncharacterized protein</fullName>
    </submittedName>
</protein>
<dbReference type="EMBL" id="JBHUMF010000021">
    <property type="protein sequence ID" value="MFD2680919.1"/>
    <property type="molecule type" value="Genomic_DNA"/>
</dbReference>
<proteinExistence type="predicted"/>
<keyword evidence="3" id="KW-1185">Reference proteome</keyword>
<sequence>MKKFLIKASTVLLLLVTVNSAVGVMKPFNEEEPPLFGSGQVDTDIVLFNEEEPPLF</sequence>
<accession>A0ABW5RSG5</accession>
<feature type="signal peptide" evidence="1">
    <location>
        <begin position="1"/>
        <end position="23"/>
    </location>
</feature>
<dbReference type="RefSeq" id="WP_377934735.1">
    <property type="nucleotide sequence ID" value="NZ_JBHUMF010000021.1"/>
</dbReference>
<name>A0ABW5RSG5_9BACI</name>
<dbReference type="Proteomes" id="UP001597506">
    <property type="component" value="Unassembled WGS sequence"/>
</dbReference>
<evidence type="ECO:0000256" key="1">
    <source>
        <dbReference type="SAM" id="SignalP"/>
    </source>
</evidence>
<evidence type="ECO:0000313" key="2">
    <source>
        <dbReference type="EMBL" id="MFD2680919.1"/>
    </source>
</evidence>
<keyword evidence="1" id="KW-0732">Signal</keyword>
<reference evidence="3" key="1">
    <citation type="journal article" date="2019" name="Int. J. Syst. Evol. Microbiol.">
        <title>The Global Catalogue of Microorganisms (GCM) 10K type strain sequencing project: providing services to taxonomists for standard genome sequencing and annotation.</title>
        <authorList>
            <consortium name="The Broad Institute Genomics Platform"/>
            <consortium name="The Broad Institute Genome Sequencing Center for Infectious Disease"/>
            <person name="Wu L."/>
            <person name="Ma J."/>
        </authorList>
    </citation>
    <scope>NUCLEOTIDE SEQUENCE [LARGE SCALE GENOMIC DNA]</scope>
    <source>
        <strain evidence="3">KCTC 3913</strain>
    </source>
</reference>
<evidence type="ECO:0000313" key="3">
    <source>
        <dbReference type="Proteomes" id="UP001597506"/>
    </source>
</evidence>
<feature type="chain" id="PRO_5046952221" evidence="1">
    <location>
        <begin position="24"/>
        <end position="56"/>
    </location>
</feature>
<gene>
    <name evidence="2" type="ORF">ACFSUL_09210</name>
</gene>
<organism evidence="2 3">
    <name type="scientific">Bacillus seohaeanensis</name>
    <dbReference type="NCBI Taxonomy" id="284580"/>
    <lineage>
        <taxon>Bacteria</taxon>
        <taxon>Bacillati</taxon>
        <taxon>Bacillota</taxon>
        <taxon>Bacilli</taxon>
        <taxon>Bacillales</taxon>
        <taxon>Bacillaceae</taxon>
        <taxon>Bacillus</taxon>
    </lineage>
</organism>